<protein>
    <submittedName>
        <fullName evidence="2">Uncharacterized protein</fullName>
    </submittedName>
</protein>
<proteinExistence type="predicted"/>
<feature type="non-terminal residue" evidence="2">
    <location>
        <position position="99"/>
    </location>
</feature>
<feature type="compositionally biased region" description="Low complexity" evidence="1">
    <location>
        <begin position="86"/>
        <end position="99"/>
    </location>
</feature>
<organism evidence="2 3">
    <name type="scientific">Neotoma lepida</name>
    <name type="common">Desert woodrat</name>
    <dbReference type="NCBI Taxonomy" id="56216"/>
    <lineage>
        <taxon>Eukaryota</taxon>
        <taxon>Metazoa</taxon>
        <taxon>Chordata</taxon>
        <taxon>Craniata</taxon>
        <taxon>Vertebrata</taxon>
        <taxon>Euteleostomi</taxon>
        <taxon>Mammalia</taxon>
        <taxon>Eutheria</taxon>
        <taxon>Euarchontoglires</taxon>
        <taxon>Glires</taxon>
        <taxon>Rodentia</taxon>
        <taxon>Myomorpha</taxon>
        <taxon>Muroidea</taxon>
        <taxon>Cricetidae</taxon>
        <taxon>Neotominae</taxon>
        <taxon>Neotoma</taxon>
    </lineage>
</organism>
<keyword evidence="3" id="KW-1185">Reference proteome</keyword>
<accession>A0A1A6H5K4</accession>
<evidence type="ECO:0000256" key="1">
    <source>
        <dbReference type="SAM" id="MobiDB-lite"/>
    </source>
</evidence>
<evidence type="ECO:0000313" key="2">
    <source>
        <dbReference type="EMBL" id="OBS73601.1"/>
    </source>
</evidence>
<dbReference type="Proteomes" id="UP000092124">
    <property type="component" value="Unassembled WGS sequence"/>
</dbReference>
<dbReference type="AlphaFoldDB" id="A0A1A6H5K4"/>
<gene>
    <name evidence="2" type="ORF">A6R68_15863</name>
</gene>
<feature type="non-terminal residue" evidence="2">
    <location>
        <position position="1"/>
    </location>
</feature>
<dbReference type="EMBL" id="LZPO01045203">
    <property type="protein sequence ID" value="OBS73601.1"/>
    <property type="molecule type" value="Genomic_DNA"/>
</dbReference>
<reference evidence="2 3" key="1">
    <citation type="submission" date="2016-06" db="EMBL/GenBank/DDBJ databases">
        <title>The Draft Genome Sequence and Annotation of the Desert Woodrat Neotoma lepida.</title>
        <authorList>
            <person name="Campbell M."/>
            <person name="Oakeson K.F."/>
            <person name="Yandell M."/>
            <person name="Halpert J.R."/>
            <person name="Dearing D."/>
        </authorList>
    </citation>
    <scope>NUCLEOTIDE SEQUENCE [LARGE SCALE GENOMIC DNA]</scope>
    <source>
        <strain evidence="2">417</strain>
        <tissue evidence="2">Liver</tissue>
    </source>
</reference>
<name>A0A1A6H5K4_NEOLE</name>
<feature type="region of interest" description="Disordered" evidence="1">
    <location>
        <begin position="64"/>
        <end position="99"/>
    </location>
</feature>
<comment type="caution">
    <text evidence="2">The sequence shown here is derived from an EMBL/GenBank/DDBJ whole genome shotgun (WGS) entry which is preliminary data.</text>
</comment>
<sequence length="99" mass="11138">IQNWNLAQTGLFGQLSNAKSTDRWTISNFRFILEEMRERIISPTFSIGVNDKWEAQEDLRPPRCFCRSSTREHGTSRHGTPPPASPGLRPLPAAADSQS</sequence>
<evidence type="ECO:0000313" key="3">
    <source>
        <dbReference type="Proteomes" id="UP000092124"/>
    </source>
</evidence>